<dbReference type="PANTHER" id="PTHR43425:SF3">
    <property type="entry name" value="NADPH-DEPENDENT OXIDOREDUCTASE"/>
    <property type="match status" value="1"/>
</dbReference>
<keyword evidence="2 5" id="KW-0285">Flavoprotein</keyword>
<proteinExistence type="inferred from homology"/>
<evidence type="ECO:0000313" key="7">
    <source>
        <dbReference type="EMBL" id="EGC69655.1"/>
    </source>
</evidence>
<evidence type="ECO:0000256" key="3">
    <source>
        <dbReference type="ARBA" id="ARBA00022643"/>
    </source>
</evidence>
<dbReference type="Gene3D" id="3.40.109.10">
    <property type="entry name" value="NADH Oxidase"/>
    <property type="match status" value="1"/>
</dbReference>
<dbReference type="AlphaFoldDB" id="F0EJZ8"/>
<dbReference type="InterPro" id="IPR029479">
    <property type="entry name" value="Nitroreductase"/>
</dbReference>
<keyword evidence="3 5" id="KW-0288">FMN</keyword>
<dbReference type="HOGENOM" id="CLU_070764_0_0_9"/>
<reference evidence="7 8" key="1">
    <citation type="submission" date="2011-01" db="EMBL/GenBank/DDBJ databases">
        <authorList>
            <person name="Muzny D."/>
            <person name="Qin X."/>
            <person name="Deng J."/>
            <person name="Jiang H."/>
            <person name="Liu Y."/>
            <person name="Qu J."/>
            <person name="Song X.-Z."/>
            <person name="Zhang L."/>
            <person name="Thornton R."/>
            <person name="Coyle M."/>
            <person name="Francisco L."/>
            <person name="Jackson L."/>
            <person name="Javaid M."/>
            <person name="Korchina V."/>
            <person name="Kovar C."/>
            <person name="Mata R."/>
            <person name="Mathew T."/>
            <person name="Ngo R."/>
            <person name="Nguyen L."/>
            <person name="Nguyen N."/>
            <person name="Okwuonu G."/>
            <person name="Ongeri F."/>
            <person name="Pham C."/>
            <person name="Simmons D."/>
            <person name="Wilczek-Boney K."/>
            <person name="Hale W."/>
            <person name="Jakkamsetti A."/>
            <person name="Pham P."/>
            <person name="Ruth R."/>
            <person name="San Lucas F."/>
            <person name="Warren J."/>
            <person name="Zhang J."/>
            <person name="Zhao Z."/>
            <person name="Zhou C."/>
            <person name="Zhu D."/>
            <person name="Lee S."/>
            <person name="Bess C."/>
            <person name="Blankenburg K."/>
            <person name="Forbes L."/>
            <person name="Fu Q."/>
            <person name="Gubbala S."/>
            <person name="Hirani K."/>
            <person name="Jayaseelan J.C."/>
            <person name="Lara F."/>
            <person name="Munidasa M."/>
            <person name="Palculict T."/>
            <person name="Patil S."/>
            <person name="Pu L.-L."/>
            <person name="Saada N."/>
            <person name="Tang L."/>
            <person name="Weissenberger G."/>
            <person name="Zhu Y."/>
            <person name="Hemphill L."/>
            <person name="Shang Y."/>
            <person name="Youmans B."/>
            <person name="Ayvaz T."/>
            <person name="Ross M."/>
            <person name="Santibanez J."/>
            <person name="Aqrawi P."/>
            <person name="Gross S."/>
            <person name="Joshi V."/>
            <person name="Fowler G."/>
            <person name="Nazareth L."/>
            <person name="Reid J."/>
            <person name="Worley K."/>
            <person name="Petrosino J."/>
            <person name="Highlander S."/>
            <person name="Gibbs R."/>
        </authorList>
    </citation>
    <scope>NUCLEOTIDE SEQUENCE [LARGE SCALE GENOMIC DNA]</scope>
    <source>
        <strain evidence="7 8">ATCC 12755</strain>
    </source>
</reference>
<gene>
    <name evidence="7" type="ORF">HMPREF9087_1740</name>
</gene>
<evidence type="ECO:0000256" key="1">
    <source>
        <dbReference type="ARBA" id="ARBA00008366"/>
    </source>
</evidence>
<keyword evidence="4 5" id="KW-0560">Oxidoreductase</keyword>
<dbReference type="InterPro" id="IPR016446">
    <property type="entry name" value="Flavin_OxRdtase_Frp"/>
</dbReference>
<dbReference type="GO" id="GO:0016491">
    <property type="term" value="F:oxidoreductase activity"/>
    <property type="evidence" value="ECO:0007669"/>
    <property type="project" value="UniProtKB-UniRule"/>
</dbReference>
<dbReference type="CDD" id="cd02146">
    <property type="entry name" value="NfsA-like"/>
    <property type="match status" value="1"/>
</dbReference>
<dbReference type="Pfam" id="PF00881">
    <property type="entry name" value="Nitroreductase"/>
    <property type="match status" value="1"/>
</dbReference>
<evidence type="ECO:0000256" key="4">
    <source>
        <dbReference type="ARBA" id="ARBA00023002"/>
    </source>
</evidence>
<comment type="caution">
    <text evidence="7">The sequence shown here is derived from an EMBL/GenBank/DDBJ whole genome shotgun (WGS) entry which is preliminary data.</text>
</comment>
<dbReference type="Proteomes" id="UP000004835">
    <property type="component" value="Unassembled WGS sequence"/>
</dbReference>
<evidence type="ECO:0000259" key="6">
    <source>
        <dbReference type="Pfam" id="PF00881"/>
    </source>
</evidence>
<accession>F0EJZ8</accession>
<dbReference type="SUPFAM" id="SSF55469">
    <property type="entry name" value="FMN-dependent nitroreductase-like"/>
    <property type="match status" value="1"/>
</dbReference>
<protein>
    <submittedName>
        <fullName evidence="7">Nitroreductase family protein</fullName>
    </submittedName>
</protein>
<evidence type="ECO:0000313" key="8">
    <source>
        <dbReference type="Proteomes" id="UP000004835"/>
    </source>
</evidence>
<evidence type="ECO:0000256" key="5">
    <source>
        <dbReference type="PIRNR" id="PIRNR005426"/>
    </source>
</evidence>
<dbReference type="EMBL" id="AEWT01000012">
    <property type="protein sequence ID" value="EGC69655.1"/>
    <property type="molecule type" value="Genomic_DNA"/>
</dbReference>
<sequence length="286" mass="32724">MATIKHQFENFLKTFFLFPFFFFCYTKVERNLYVTGGKTMDLFDTFTRHSSVRDFQPRPLSKELKQKLVTVAQSGSSSNFVQAYSIIEVSDPEKLAEIEKLAGAPNYITRTGVFYLFIADLHKHQQLLTQAGLPDTHLTTMEPFIVSAVDTTIAAQNMVAYAEAQDLGICYIGGIRNDLPRIAELVGLPKLTFPLFGLTIGYPQHRNEPKVRLPQEAIVSVDQYQPLTQEQTAQYNQTTEAYYAQRSSNQQQTNWQTKMTEFFREPRRPDVAAFMKQQGFSDHFGE</sequence>
<feature type="domain" description="Nitroreductase" evidence="6">
    <location>
        <begin position="49"/>
        <end position="202"/>
    </location>
</feature>
<name>F0EJZ8_ENTCA</name>
<dbReference type="InterPro" id="IPR000415">
    <property type="entry name" value="Nitroreductase-like"/>
</dbReference>
<dbReference type="PIRSF" id="PIRSF005426">
    <property type="entry name" value="Frp"/>
    <property type="match status" value="1"/>
</dbReference>
<dbReference type="PANTHER" id="PTHR43425">
    <property type="entry name" value="OXYGEN-INSENSITIVE NADPH NITROREDUCTASE"/>
    <property type="match status" value="1"/>
</dbReference>
<evidence type="ECO:0000256" key="2">
    <source>
        <dbReference type="ARBA" id="ARBA00022630"/>
    </source>
</evidence>
<comment type="similarity">
    <text evidence="1 5">Belongs to the flavin oxidoreductase frp family.</text>
</comment>
<keyword evidence="5" id="KW-0521">NADP</keyword>
<organism evidence="7 8">
    <name type="scientific">Enterococcus casseliflavus ATCC 12755</name>
    <dbReference type="NCBI Taxonomy" id="888066"/>
    <lineage>
        <taxon>Bacteria</taxon>
        <taxon>Bacillati</taxon>
        <taxon>Bacillota</taxon>
        <taxon>Bacilli</taxon>
        <taxon>Lactobacillales</taxon>
        <taxon>Enterococcaceae</taxon>
        <taxon>Enterococcus</taxon>
    </lineage>
</organism>